<keyword evidence="10" id="KW-1185">Reference proteome</keyword>
<feature type="transmembrane region" description="Helical" evidence="8">
    <location>
        <begin position="45"/>
        <end position="66"/>
    </location>
</feature>
<dbReference type="GO" id="GO:0098554">
    <property type="term" value="C:cytoplasmic side of endoplasmic reticulum membrane"/>
    <property type="evidence" value="ECO:0007669"/>
    <property type="project" value="TreeGrafter"/>
</dbReference>
<feature type="transmembrane region" description="Helical" evidence="8">
    <location>
        <begin position="425"/>
        <end position="446"/>
    </location>
</feature>
<comment type="similarity">
    <text evidence="2">Belongs to the peptidase A22B family.</text>
</comment>
<evidence type="ECO:0000256" key="4">
    <source>
        <dbReference type="ARBA" id="ARBA00022801"/>
    </source>
</evidence>
<dbReference type="SMART" id="SM00730">
    <property type="entry name" value="PSN"/>
    <property type="match status" value="1"/>
</dbReference>
<dbReference type="OMA" id="WISNDIL"/>
<feature type="transmembrane region" description="Helical" evidence="8">
    <location>
        <begin position="349"/>
        <end position="368"/>
    </location>
</feature>
<evidence type="ECO:0000256" key="3">
    <source>
        <dbReference type="ARBA" id="ARBA00022692"/>
    </source>
</evidence>
<dbReference type="GO" id="GO:0098553">
    <property type="term" value="C:lumenal side of endoplasmic reticulum membrane"/>
    <property type="evidence" value="ECO:0007669"/>
    <property type="project" value="TreeGrafter"/>
</dbReference>
<sequence>MEYKRFLSMTVLITVAALTIYVGCRRSYAIYFFERDAKRVIFLEQWTAAAVPIVLSFLLIVSYLSAKRMKMIEEEILAKKFSRSPHSSPGSRSRKISRSSDLESIPEMSSESRKNSTMHSISESSESGEGGKDRVRKHGSTNSPHRQGAFNEATLEELAKETERLNEVENVAHSHHSSVNESAEKVELEDDVPIKRDIQRAPSIPISRKSSDISNYEIKVQRKQSMIYEQIGKIDFIPLSLKRTLEVLKKPSLRSLRKDSLFDIGLQLVGVHLPMWLCVLALHITLVEIFNMKFYYQYYYHHPGMTLLALFISVSVGLFHEMRWTWIVNDILAIASAYIVIARVQTVSYLAGLIFLLGMVVFDLFWMYGIDLFSTVTKDTRAPLMLIVPWGKEGRRESMATLDIIVPGIFLNILLKFADMYDPRVFYPSFYAVMLGLIVTFAIAVYRAKSTPAMVIPALFSIFTSLGSVERPLDLLRFEIKH</sequence>
<dbReference type="InterPro" id="IPR006639">
    <property type="entry name" value="Preselin/SPP"/>
</dbReference>
<feature type="region of interest" description="Disordered" evidence="7">
    <location>
        <begin position="82"/>
        <end position="151"/>
    </location>
</feature>
<dbReference type="OrthoDB" id="29661at2759"/>
<feature type="transmembrane region" description="Helical" evidence="8">
    <location>
        <begin position="298"/>
        <end position="318"/>
    </location>
</feature>
<evidence type="ECO:0000256" key="7">
    <source>
        <dbReference type="SAM" id="MobiDB-lite"/>
    </source>
</evidence>
<evidence type="ECO:0000256" key="2">
    <source>
        <dbReference type="ARBA" id="ARBA00006859"/>
    </source>
</evidence>
<evidence type="ECO:0000313" key="9">
    <source>
        <dbReference type="EMBL" id="KHN72017.1"/>
    </source>
</evidence>
<dbReference type="PANTHER" id="PTHR12174:SF35">
    <property type="entry name" value="INTRAMEMBRANE PROTEASE (IMPAS) FAMILY"/>
    <property type="match status" value="1"/>
</dbReference>
<evidence type="ECO:0000256" key="5">
    <source>
        <dbReference type="ARBA" id="ARBA00022989"/>
    </source>
</evidence>
<gene>
    <name evidence="9" type="primary">imp-2</name>
    <name evidence="9" type="ORF">Tcan_15972</name>
</gene>
<evidence type="ECO:0000256" key="6">
    <source>
        <dbReference type="ARBA" id="ARBA00023136"/>
    </source>
</evidence>
<dbReference type="InterPro" id="IPR007369">
    <property type="entry name" value="Peptidase_A22B_SPP"/>
</dbReference>
<organism evidence="9 10">
    <name type="scientific">Toxocara canis</name>
    <name type="common">Canine roundworm</name>
    <dbReference type="NCBI Taxonomy" id="6265"/>
    <lineage>
        <taxon>Eukaryota</taxon>
        <taxon>Metazoa</taxon>
        <taxon>Ecdysozoa</taxon>
        <taxon>Nematoda</taxon>
        <taxon>Chromadorea</taxon>
        <taxon>Rhabditida</taxon>
        <taxon>Spirurina</taxon>
        <taxon>Ascaridomorpha</taxon>
        <taxon>Ascaridoidea</taxon>
        <taxon>Toxocaridae</taxon>
        <taxon>Toxocara</taxon>
    </lineage>
</organism>
<keyword evidence="3 8" id="KW-0812">Transmembrane</keyword>
<reference evidence="9 10" key="1">
    <citation type="submission" date="2014-11" db="EMBL/GenBank/DDBJ databases">
        <title>Genetic blueprint of the zoonotic pathogen Toxocara canis.</title>
        <authorList>
            <person name="Zhu X.-Q."/>
            <person name="Korhonen P.K."/>
            <person name="Cai H."/>
            <person name="Young N.D."/>
            <person name="Nejsum P."/>
            <person name="von Samson-Himmelstjerna G."/>
            <person name="Boag P.R."/>
            <person name="Tan P."/>
            <person name="Li Q."/>
            <person name="Min J."/>
            <person name="Yang Y."/>
            <person name="Wang X."/>
            <person name="Fang X."/>
            <person name="Hall R.S."/>
            <person name="Hofmann A."/>
            <person name="Sternberg P.W."/>
            <person name="Jex A.R."/>
            <person name="Gasser R.B."/>
        </authorList>
    </citation>
    <scope>NUCLEOTIDE SEQUENCE [LARGE SCALE GENOMIC DNA]</scope>
    <source>
        <strain evidence="9">PN_DK_2014</strain>
    </source>
</reference>
<dbReference type="Pfam" id="PF04258">
    <property type="entry name" value="Peptidase_A22B"/>
    <property type="match status" value="1"/>
</dbReference>
<dbReference type="Proteomes" id="UP000031036">
    <property type="component" value="Unassembled WGS sequence"/>
</dbReference>
<evidence type="ECO:0000256" key="1">
    <source>
        <dbReference type="ARBA" id="ARBA00004127"/>
    </source>
</evidence>
<keyword evidence="6 8" id="KW-0472">Membrane</keyword>
<dbReference type="EMBL" id="JPKZ01004119">
    <property type="protein sequence ID" value="KHN72017.1"/>
    <property type="molecule type" value="Genomic_DNA"/>
</dbReference>
<dbReference type="GO" id="GO:0033619">
    <property type="term" value="P:membrane protein proteolysis"/>
    <property type="evidence" value="ECO:0007669"/>
    <property type="project" value="TreeGrafter"/>
</dbReference>
<keyword evidence="4" id="KW-0378">Hydrolase</keyword>
<name>A0A0B2US94_TOXCA</name>
<comment type="caution">
    <text evidence="9">The sequence shown here is derived from an EMBL/GenBank/DDBJ whole genome shotgun (WGS) entry which is preliminary data.</text>
</comment>
<dbReference type="AlphaFoldDB" id="A0A0B2US94"/>
<protein>
    <submittedName>
        <fullName evidence="9">Intramembrane protease 2</fullName>
    </submittedName>
</protein>
<keyword evidence="5 8" id="KW-1133">Transmembrane helix</keyword>
<keyword evidence="9" id="KW-0645">Protease</keyword>
<dbReference type="MEROPS" id="A22.A07"/>
<proteinExistence type="inferred from homology"/>
<evidence type="ECO:0000313" key="10">
    <source>
        <dbReference type="Proteomes" id="UP000031036"/>
    </source>
</evidence>
<dbReference type="GO" id="GO:0006465">
    <property type="term" value="P:signal peptide processing"/>
    <property type="evidence" value="ECO:0007669"/>
    <property type="project" value="TreeGrafter"/>
</dbReference>
<accession>A0A0B2US94</accession>
<comment type="subcellular location">
    <subcellularLocation>
        <location evidence="1">Endomembrane system</location>
        <topology evidence="1">Multi-pass membrane protein</topology>
    </subcellularLocation>
</comment>
<feature type="transmembrane region" description="Helical" evidence="8">
    <location>
        <begin position="6"/>
        <end position="24"/>
    </location>
</feature>
<dbReference type="STRING" id="6265.A0A0B2US94"/>
<dbReference type="GO" id="GO:0042500">
    <property type="term" value="F:aspartic endopeptidase activity, intramembrane cleaving"/>
    <property type="evidence" value="ECO:0007669"/>
    <property type="project" value="InterPro"/>
</dbReference>
<dbReference type="PANTHER" id="PTHR12174">
    <property type="entry name" value="SIGNAL PEPTIDE PEPTIDASE"/>
    <property type="match status" value="1"/>
</dbReference>
<evidence type="ECO:0000256" key="8">
    <source>
        <dbReference type="SAM" id="Phobius"/>
    </source>
</evidence>
<feature type="transmembrane region" description="Helical" evidence="8">
    <location>
        <begin position="264"/>
        <end position="286"/>
    </location>
</feature>